<dbReference type="CDD" id="cd02947">
    <property type="entry name" value="TRX_family"/>
    <property type="match status" value="1"/>
</dbReference>
<dbReference type="InterPro" id="IPR036249">
    <property type="entry name" value="Thioredoxin-like_sf"/>
</dbReference>
<evidence type="ECO:0000313" key="1">
    <source>
        <dbReference type="EMBL" id="MBC8753483.1"/>
    </source>
</evidence>
<reference evidence="1 2" key="1">
    <citation type="submission" date="2020-07" db="EMBL/GenBank/DDBJ databases">
        <title>Description of Kordia aestuariivivens sp. nov., isolated from a tidal flat.</title>
        <authorList>
            <person name="Park S."/>
            <person name="Yoon J.-H."/>
        </authorList>
    </citation>
    <scope>NUCLEOTIDE SEQUENCE [LARGE SCALE GENOMIC DNA]</scope>
    <source>
        <strain evidence="1 2">YSTF-M3</strain>
    </source>
</reference>
<organism evidence="1 2">
    <name type="scientific">Kordia aestuariivivens</name>
    <dbReference type="NCBI Taxonomy" id="2759037"/>
    <lineage>
        <taxon>Bacteria</taxon>
        <taxon>Pseudomonadati</taxon>
        <taxon>Bacteroidota</taxon>
        <taxon>Flavobacteriia</taxon>
        <taxon>Flavobacteriales</taxon>
        <taxon>Flavobacteriaceae</taxon>
        <taxon>Kordia</taxon>
    </lineage>
</organism>
<evidence type="ECO:0000313" key="2">
    <source>
        <dbReference type="Proteomes" id="UP000619238"/>
    </source>
</evidence>
<dbReference type="EMBL" id="JACGWS010000001">
    <property type="protein sequence ID" value="MBC8753483.1"/>
    <property type="molecule type" value="Genomic_DNA"/>
</dbReference>
<accession>A0ABR7Q4P5</accession>
<comment type="caution">
    <text evidence="1">The sequence shown here is derived from an EMBL/GenBank/DDBJ whole genome shotgun (WGS) entry which is preliminary data.</text>
</comment>
<gene>
    <name evidence="1" type="ORF">H2O64_02290</name>
</gene>
<dbReference type="PROSITE" id="PS51257">
    <property type="entry name" value="PROKAR_LIPOPROTEIN"/>
    <property type="match status" value="1"/>
</dbReference>
<dbReference type="Gene3D" id="3.40.30.10">
    <property type="entry name" value="Glutaredoxin"/>
    <property type="match status" value="1"/>
</dbReference>
<keyword evidence="2" id="KW-1185">Reference proteome</keyword>
<protein>
    <submittedName>
        <fullName evidence="1">Thioredoxin family protein</fullName>
    </submittedName>
</protein>
<sequence length="193" mass="21996">MKKLLYIVVALSFFACKNEKKEIKIPTTETTATTEQTDSIASEEEEKLPILTGIQTRASISAAPYDSWFSPTYATYPADKVTLDKVKPLLADVNVKIFMGTWCEDSQREVPHFYKLLDIMKVDDKSLELITVDEEKVTPEHLEDGFNITNVPTFIFYRDGKEINRIVESPIVSLEEDMLSILSGKEYKHSYAE</sequence>
<proteinExistence type="predicted"/>
<dbReference type="RefSeq" id="WP_187560515.1">
    <property type="nucleotide sequence ID" value="NZ_JACGWS010000001.1"/>
</dbReference>
<dbReference type="SUPFAM" id="SSF52833">
    <property type="entry name" value="Thioredoxin-like"/>
    <property type="match status" value="1"/>
</dbReference>
<dbReference type="Proteomes" id="UP000619238">
    <property type="component" value="Unassembled WGS sequence"/>
</dbReference>
<name>A0ABR7Q4P5_9FLAO</name>